<dbReference type="RefSeq" id="WP_166937352.1">
    <property type="nucleotide sequence ID" value="NZ_BAAADD010000012.1"/>
</dbReference>
<dbReference type="SUPFAM" id="SSF52172">
    <property type="entry name" value="CheY-like"/>
    <property type="match status" value="1"/>
</dbReference>
<keyword evidence="5" id="KW-1185">Reference proteome</keyword>
<sequence length="240" mass="27576">MTRHSALIIDDERIARNELEYLLKDYSEFEIVGQAASIPEAAERIAALKPELLFLDVQMPGASGFELFERVHVEAWVIFVTAYEEFALRAFEVNALDYLTKPVRQQRLRMALDRFLHRVRPEAPPIGLTMSDSILLTIDRRPRFVKVESIDCILAEGDYSQVIVGGHSLGMVLKSMKEWEKALPENHFCRIQRSAIVNCEHVTRLEQHDSGGYLVHVRNVEAPLIMSRRAARQFRSRFAI</sequence>
<dbReference type="SMART" id="SM00850">
    <property type="entry name" value="LytTR"/>
    <property type="match status" value="1"/>
</dbReference>
<organism evidence="4 5">
    <name type="scientific">Rhizomicrobium electricum</name>
    <dbReference type="NCBI Taxonomy" id="480070"/>
    <lineage>
        <taxon>Bacteria</taxon>
        <taxon>Pseudomonadati</taxon>
        <taxon>Pseudomonadota</taxon>
        <taxon>Alphaproteobacteria</taxon>
        <taxon>Micropepsales</taxon>
        <taxon>Micropepsaceae</taxon>
        <taxon>Rhizomicrobium</taxon>
    </lineage>
</organism>
<dbReference type="InterPro" id="IPR011006">
    <property type="entry name" value="CheY-like_superfamily"/>
</dbReference>
<keyword evidence="1" id="KW-0597">Phosphoprotein</keyword>
<reference evidence="4 5" key="1">
    <citation type="journal article" date="2019" name="Int. J. Syst. Evol. Microbiol.">
        <title>The Global Catalogue of Microorganisms (GCM) 10K type strain sequencing project: providing services to taxonomists for standard genome sequencing and annotation.</title>
        <authorList>
            <consortium name="The Broad Institute Genomics Platform"/>
            <consortium name="The Broad Institute Genome Sequencing Center for Infectious Disease"/>
            <person name="Wu L."/>
            <person name="Ma J."/>
        </authorList>
    </citation>
    <scope>NUCLEOTIDE SEQUENCE [LARGE SCALE GENOMIC DNA]</scope>
    <source>
        <strain evidence="4 5">JCM 15089</strain>
    </source>
</reference>
<dbReference type="Proteomes" id="UP001499951">
    <property type="component" value="Unassembled WGS sequence"/>
</dbReference>
<evidence type="ECO:0000313" key="5">
    <source>
        <dbReference type="Proteomes" id="UP001499951"/>
    </source>
</evidence>
<dbReference type="Gene3D" id="2.40.50.1020">
    <property type="entry name" value="LytTr DNA-binding domain"/>
    <property type="match status" value="1"/>
</dbReference>
<dbReference type="InterPro" id="IPR007492">
    <property type="entry name" value="LytTR_DNA-bd_dom"/>
</dbReference>
<dbReference type="Pfam" id="PF00072">
    <property type="entry name" value="Response_reg"/>
    <property type="match status" value="1"/>
</dbReference>
<evidence type="ECO:0000259" key="3">
    <source>
        <dbReference type="PROSITE" id="PS50930"/>
    </source>
</evidence>
<dbReference type="SMART" id="SM00448">
    <property type="entry name" value="REC"/>
    <property type="match status" value="1"/>
</dbReference>
<proteinExistence type="predicted"/>
<protein>
    <submittedName>
        <fullName evidence="4">LytTR family DNA-binding domain-containing protein</fullName>
    </submittedName>
</protein>
<dbReference type="Gene3D" id="3.40.50.2300">
    <property type="match status" value="1"/>
</dbReference>
<evidence type="ECO:0000313" key="4">
    <source>
        <dbReference type="EMBL" id="GAA0585602.1"/>
    </source>
</evidence>
<gene>
    <name evidence="4" type="ORF">GCM10008942_38150</name>
</gene>
<dbReference type="PROSITE" id="PS50930">
    <property type="entry name" value="HTH_LYTTR"/>
    <property type="match status" value="1"/>
</dbReference>
<dbReference type="PANTHER" id="PTHR37299:SF1">
    <property type="entry name" value="STAGE 0 SPORULATION PROTEIN A HOMOLOG"/>
    <property type="match status" value="1"/>
</dbReference>
<keyword evidence="4" id="KW-0238">DNA-binding</keyword>
<dbReference type="InterPro" id="IPR046947">
    <property type="entry name" value="LytR-like"/>
</dbReference>
<name>A0ABN1F9A4_9PROT</name>
<dbReference type="GO" id="GO:0003677">
    <property type="term" value="F:DNA binding"/>
    <property type="evidence" value="ECO:0007669"/>
    <property type="project" value="UniProtKB-KW"/>
</dbReference>
<dbReference type="Pfam" id="PF04397">
    <property type="entry name" value="LytTR"/>
    <property type="match status" value="1"/>
</dbReference>
<feature type="modified residue" description="4-aspartylphosphate" evidence="1">
    <location>
        <position position="56"/>
    </location>
</feature>
<dbReference type="EMBL" id="BAAADD010000012">
    <property type="protein sequence ID" value="GAA0585602.1"/>
    <property type="molecule type" value="Genomic_DNA"/>
</dbReference>
<dbReference type="PROSITE" id="PS50110">
    <property type="entry name" value="RESPONSE_REGULATORY"/>
    <property type="match status" value="1"/>
</dbReference>
<accession>A0ABN1F9A4</accession>
<dbReference type="InterPro" id="IPR001789">
    <property type="entry name" value="Sig_transdc_resp-reg_receiver"/>
</dbReference>
<feature type="domain" description="HTH LytTR-type" evidence="3">
    <location>
        <begin position="134"/>
        <end position="240"/>
    </location>
</feature>
<evidence type="ECO:0000256" key="1">
    <source>
        <dbReference type="PROSITE-ProRule" id="PRU00169"/>
    </source>
</evidence>
<dbReference type="PANTHER" id="PTHR37299">
    <property type="entry name" value="TRANSCRIPTIONAL REGULATOR-RELATED"/>
    <property type="match status" value="1"/>
</dbReference>
<evidence type="ECO:0000259" key="2">
    <source>
        <dbReference type="PROSITE" id="PS50110"/>
    </source>
</evidence>
<feature type="domain" description="Response regulatory" evidence="2">
    <location>
        <begin position="5"/>
        <end position="116"/>
    </location>
</feature>
<comment type="caution">
    <text evidence="4">The sequence shown here is derived from an EMBL/GenBank/DDBJ whole genome shotgun (WGS) entry which is preliminary data.</text>
</comment>